<accession>A0A160U079</accession>
<evidence type="ECO:0000313" key="12">
    <source>
        <dbReference type="EMBL" id="CUS57505.1"/>
    </source>
</evidence>
<proteinExistence type="predicted"/>
<sequence length="817" mass="88895">MGSIMKHAYLSATAVAALSLSGQLSAHAQESGAEQTRHLQVVTVTTQKQQQSLIDVPINVSVADQDLIDLLAADDFEDLGNFVPGLQVQAQSLNAPSYSLRGVVSDGGTPRVAMFQNGVAIGNVSFATNLAIYDMERVEIVKGPQATLFGQGALVGGVNFIQNRASLDGNSGKVSLEGGDYSSVRAEGHYNYVLSDTLALRVAGQVKNMDGYVPNTANSPDLMGQDTLALRSALHWEPTEKLRADLFVNYQDDDSTGTQFTSGFFEVNGKVDPFGATAMNVNDDQVRGKLGNDRELFYVTANVEYDLNDAWSLTSLTDYRNLFSNEAWDSDGAAFNLLQFYQGRQANTFSQELRLNYDDGGKLSAFFGGNYFTVSGKDELIFSTDEAYAQSLFAPSLAAAVAPGASVEQLGAQLAFLGLPGGENLGSFDTPLQYSMLAFLLGGSIVPLYDEHLEQQVATYGRDTYDLFGDVTYQLTDRLEVTGGLRYTQEELSASTRAAILKSNPYLGGLNGVTMGPSMLLSAATLNNEAFGSADTDGAFTWRLNAAYRVSENVNAWVAYGRGRRPEVLSASGADYNVIDAETLDNIEAGFFGRFWDNRFQMTSSVYYGEYKDFQTTRFDPIQGIFITENSGNATQYGLEFDGQALVTDNIRLLGTYAYTHSEYDDEDDNGNPLQFAGNSFRISPEHSFSLAADITIPAGERGDFSIVPSYVWKDHHYFEDDNGYDYAADGAGGFARVRESYPNGTFVEEEQDAYGVANLRLGFDSADDAWGVYVLGENIFDEEYLIDVGNTGGAFGLHTIIRGKPQMLKAGAYIKF</sequence>
<protein>
    <submittedName>
        <fullName evidence="12">TonB-dependent receptor</fullName>
    </submittedName>
</protein>
<feature type="domain" description="TonB-dependent receptor plug" evidence="11">
    <location>
        <begin position="53"/>
        <end position="156"/>
    </location>
</feature>
<gene>
    <name evidence="12" type="ORF">MGWOODY_Hyp1107</name>
</gene>
<evidence type="ECO:0000256" key="1">
    <source>
        <dbReference type="ARBA" id="ARBA00004571"/>
    </source>
</evidence>
<evidence type="ECO:0000256" key="2">
    <source>
        <dbReference type="ARBA" id="ARBA00022448"/>
    </source>
</evidence>
<evidence type="ECO:0000256" key="4">
    <source>
        <dbReference type="ARBA" id="ARBA00022692"/>
    </source>
</evidence>
<evidence type="ECO:0000259" key="10">
    <source>
        <dbReference type="Pfam" id="PF00593"/>
    </source>
</evidence>
<dbReference type="InterPro" id="IPR000531">
    <property type="entry name" value="Beta-barrel_TonB"/>
</dbReference>
<name>A0A160U079_9ZZZZ</name>
<dbReference type="EMBL" id="CZQD01000044">
    <property type="protein sequence ID" value="CUS57505.1"/>
    <property type="molecule type" value="Genomic_DNA"/>
</dbReference>
<keyword evidence="2" id="KW-0813">Transport</keyword>
<dbReference type="AlphaFoldDB" id="A0A160U079"/>
<dbReference type="PANTHER" id="PTHR32552:SF81">
    <property type="entry name" value="TONB-DEPENDENT OUTER MEMBRANE RECEPTOR"/>
    <property type="match status" value="1"/>
</dbReference>
<feature type="domain" description="TonB-dependent receptor-like beta-barrel" evidence="10">
    <location>
        <begin position="248"/>
        <end position="779"/>
    </location>
</feature>
<evidence type="ECO:0000259" key="11">
    <source>
        <dbReference type="Pfam" id="PF07715"/>
    </source>
</evidence>
<dbReference type="SUPFAM" id="SSF56935">
    <property type="entry name" value="Porins"/>
    <property type="match status" value="1"/>
</dbReference>
<keyword evidence="5" id="KW-0408">Iron</keyword>
<organism evidence="12">
    <name type="scientific">hydrothermal vent metagenome</name>
    <dbReference type="NCBI Taxonomy" id="652676"/>
    <lineage>
        <taxon>unclassified sequences</taxon>
        <taxon>metagenomes</taxon>
        <taxon>ecological metagenomes</taxon>
    </lineage>
</organism>
<dbReference type="Pfam" id="PF00593">
    <property type="entry name" value="TonB_dep_Rec_b-barrel"/>
    <property type="match status" value="1"/>
</dbReference>
<dbReference type="Gene3D" id="2.170.130.10">
    <property type="entry name" value="TonB-dependent receptor, plug domain"/>
    <property type="match status" value="1"/>
</dbReference>
<dbReference type="GO" id="GO:0006826">
    <property type="term" value="P:iron ion transport"/>
    <property type="evidence" value="ECO:0007669"/>
    <property type="project" value="UniProtKB-KW"/>
</dbReference>
<dbReference type="Pfam" id="PF07715">
    <property type="entry name" value="Plug"/>
    <property type="match status" value="1"/>
</dbReference>
<dbReference type="PROSITE" id="PS52016">
    <property type="entry name" value="TONB_DEPENDENT_REC_3"/>
    <property type="match status" value="1"/>
</dbReference>
<keyword evidence="3" id="KW-0410">Iron transport</keyword>
<evidence type="ECO:0000256" key="7">
    <source>
        <dbReference type="ARBA" id="ARBA00023077"/>
    </source>
</evidence>
<evidence type="ECO:0000256" key="9">
    <source>
        <dbReference type="ARBA" id="ARBA00023237"/>
    </source>
</evidence>
<keyword evidence="6" id="KW-0406">Ion transport</keyword>
<evidence type="ECO:0000256" key="5">
    <source>
        <dbReference type="ARBA" id="ARBA00023004"/>
    </source>
</evidence>
<dbReference type="InterPro" id="IPR012910">
    <property type="entry name" value="Plug_dom"/>
</dbReference>
<comment type="subcellular location">
    <subcellularLocation>
        <location evidence="1">Cell outer membrane</location>
        <topology evidence="1">Multi-pass membrane protein</topology>
    </subcellularLocation>
</comment>
<evidence type="ECO:0000256" key="6">
    <source>
        <dbReference type="ARBA" id="ARBA00023065"/>
    </source>
</evidence>
<keyword evidence="4" id="KW-0812">Transmembrane</keyword>
<keyword evidence="7" id="KW-0798">TonB box</keyword>
<dbReference type="GO" id="GO:0009279">
    <property type="term" value="C:cell outer membrane"/>
    <property type="evidence" value="ECO:0007669"/>
    <property type="project" value="UniProtKB-SubCell"/>
</dbReference>
<keyword evidence="9" id="KW-0998">Cell outer membrane</keyword>
<dbReference type="InterPro" id="IPR037066">
    <property type="entry name" value="Plug_dom_sf"/>
</dbReference>
<keyword evidence="12" id="KW-0675">Receptor</keyword>
<dbReference type="InterPro" id="IPR036942">
    <property type="entry name" value="Beta-barrel_TonB_sf"/>
</dbReference>
<evidence type="ECO:0000256" key="8">
    <source>
        <dbReference type="ARBA" id="ARBA00023136"/>
    </source>
</evidence>
<keyword evidence="8" id="KW-0472">Membrane</keyword>
<evidence type="ECO:0000256" key="3">
    <source>
        <dbReference type="ARBA" id="ARBA00022496"/>
    </source>
</evidence>
<dbReference type="Gene3D" id="2.40.170.20">
    <property type="entry name" value="TonB-dependent receptor, beta-barrel domain"/>
    <property type="match status" value="1"/>
</dbReference>
<dbReference type="PANTHER" id="PTHR32552">
    <property type="entry name" value="FERRICHROME IRON RECEPTOR-RELATED"/>
    <property type="match status" value="1"/>
</dbReference>
<dbReference type="InterPro" id="IPR039426">
    <property type="entry name" value="TonB-dep_rcpt-like"/>
</dbReference>
<reference evidence="12" key="1">
    <citation type="submission" date="2015-10" db="EMBL/GenBank/DDBJ databases">
        <authorList>
            <person name="Gilbert D.G."/>
        </authorList>
    </citation>
    <scope>NUCLEOTIDE SEQUENCE</scope>
</reference>